<reference evidence="2" key="1">
    <citation type="submission" date="2023-03" db="UniProtKB">
        <authorList>
            <consortium name="EnsemblPlants"/>
        </authorList>
    </citation>
    <scope>IDENTIFICATION</scope>
</reference>
<protein>
    <submittedName>
        <fullName evidence="2">Uncharacterized protein</fullName>
    </submittedName>
</protein>
<evidence type="ECO:0000256" key="1">
    <source>
        <dbReference type="SAM" id="MobiDB-lite"/>
    </source>
</evidence>
<dbReference type="AlphaFoldDB" id="A0A9I9EI37"/>
<sequence length="66" mass="7406">MTRVQHIIRTKKTAEYLLIEVTTTNQLGVTKCVGKRGHQKHLRSENCGSTCDSVETSTTRSTRAFP</sequence>
<accession>A0A9I9EI37</accession>
<evidence type="ECO:0000313" key="2">
    <source>
        <dbReference type="EnsemblPlants" id="MELO3C034131.2.1"/>
    </source>
</evidence>
<proteinExistence type="predicted"/>
<feature type="region of interest" description="Disordered" evidence="1">
    <location>
        <begin position="42"/>
        <end position="66"/>
    </location>
</feature>
<feature type="compositionally biased region" description="Polar residues" evidence="1">
    <location>
        <begin position="46"/>
        <end position="66"/>
    </location>
</feature>
<organism evidence="2">
    <name type="scientific">Cucumis melo</name>
    <name type="common">Muskmelon</name>
    <dbReference type="NCBI Taxonomy" id="3656"/>
    <lineage>
        <taxon>Eukaryota</taxon>
        <taxon>Viridiplantae</taxon>
        <taxon>Streptophyta</taxon>
        <taxon>Embryophyta</taxon>
        <taxon>Tracheophyta</taxon>
        <taxon>Spermatophyta</taxon>
        <taxon>Magnoliopsida</taxon>
        <taxon>eudicotyledons</taxon>
        <taxon>Gunneridae</taxon>
        <taxon>Pentapetalae</taxon>
        <taxon>rosids</taxon>
        <taxon>fabids</taxon>
        <taxon>Cucurbitales</taxon>
        <taxon>Cucurbitaceae</taxon>
        <taxon>Benincaseae</taxon>
        <taxon>Cucumis</taxon>
    </lineage>
</organism>
<dbReference type="EnsemblPlants" id="MELO3C034131.2.1">
    <property type="protein sequence ID" value="MELO3C034131.2.1"/>
    <property type="gene ID" value="MELO3C034131.2"/>
</dbReference>
<name>A0A9I9EI37_CUCME</name>
<dbReference type="Gramene" id="MELO3C034131.2.1">
    <property type="protein sequence ID" value="MELO3C034131.2.1"/>
    <property type="gene ID" value="MELO3C034131.2"/>
</dbReference>